<keyword evidence="1" id="KW-0560">Oxidoreductase</keyword>
<reference evidence="3" key="1">
    <citation type="submission" date="2022-07" db="EMBL/GenBank/DDBJ databases">
        <title>Ectorhizobium quercum gen.nov., sp. nov.</title>
        <authorList>
            <person name="Ma T."/>
            <person name="Li Y."/>
        </authorList>
    </citation>
    <scope>NUCLEOTIDE SEQUENCE</scope>
    <source>
        <strain evidence="3">BDR2-2</strain>
    </source>
</reference>
<keyword evidence="4" id="KW-1185">Reference proteome</keyword>
<dbReference type="Pfam" id="PF01266">
    <property type="entry name" value="DAO"/>
    <property type="match status" value="1"/>
</dbReference>
<protein>
    <submittedName>
        <fullName evidence="3">FAD-binding oxidoreductase</fullName>
    </submittedName>
</protein>
<evidence type="ECO:0000259" key="2">
    <source>
        <dbReference type="Pfam" id="PF01266"/>
    </source>
</evidence>
<dbReference type="Gene3D" id="3.30.9.10">
    <property type="entry name" value="D-Amino Acid Oxidase, subunit A, domain 2"/>
    <property type="match status" value="1"/>
</dbReference>
<dbReference type="SUPFAM" id="SSF54373">
    <property type="entry name" value="FAD-linked reductases, C-terminal domain"/>
    <property type="match status" value="1"/>
</dbReference>
<dbReference type="Gene3D" id="3.50.50.60">
    <property type="entry name" value="FAD/NAD(P)-binding domain"/>
    <property type="match status" value="1"/>
</dbReference>
<dbReference type="PANTHER" id="PTHR13847">
    <property type="entry name" value="SARCOSINE DEHYDROGENASE-RELATED"/>
    <property type="match status" value="1"/>
</dbReference>
<dbReference type="InterPro" id="IPR006076">
    <property type="entry name" value="FAD-dep_OxRdtase"/>
</dbReference>
<accession>A0AAE3MX71</accession>
<name>A0AAE3MX71_9HYPH</name>
<evidence type="ECO:0000313" key="4">
    <source>
        <dbReference type="Proteomes" id="UP001208771"/>
    </source>
</evidence>
<evidence type="ECO:0000313" key="3">
    <source>
        <dbReference type="EMBL" id="MCX8996658.1"/>
    </source>
</evidence>
<dbReference type="RefSeq" id="WP_306410943.1">
    <property type="nucleotide sequence ID" value="NZ_JANFPI010000002.1"/>
</dbReference>
<organism evidence="3 4">
    <name type="scientific">Ectorhizobium quercum</name>
    <dbReference type="NCBI Taxonomy" id="2965071"/>
    <lineage>
        <taxon>Bacteria</taxon>
        <taxon>Pseudomonadati</taxon>
        <taxon>Pseudomonadota</taxon>
        <taxon>Alphaproteobacteria</taxon>
        <taxon>Hyphomicrobiales</taxon>
        <taxon>Rhizobiaceae</taxon>
        <taxon>Ectorhizobium</taxon>
    </lineage>
</organism>
<proteinExistence type="predicted"/>
<comment type="caution">
    <text evidence="3">The sequence shown here is derived from an EMBL/GenBank/DDBJ whole genome shotgun (WGS) entry which is preliminary data.</text>
</comment>
<sequence>MLVIGGGVMGLWAAVEAARAGADVLLVDAGRIGQGASNGLVGALMPHMPDKWNQKKQFQFDALVSLEHEVAALEAETGISAGYRRSGRLVPLPRPHLRAIALRHSADAERVWQAEGRRFHWHVLDRPPVEGWVNAGAGAHGFVFDTLAARAAPRRVTALLAGWLERSARVRILENSRVEQLDPAGTARLAGGPTVRFGHAVVAAGYDAFAMFEAVSAPLEKPLGQAVKGQSALLRADVDPAFPAIFLDGLYVISHENGHVAIGSTSENAFSDPFACDGLLEPLIARAVQMVPALEGAPVVECWAGLRPKAIGRDPMVGPHPDHPRIIAMAGGFKVSFGIAHLLAKAALAALQGKAPAVPESFLAASHIALAQSR</sequence>
<dbReference type="SUPFAM" id="SSF51905">
    <property type="entry name" value="FAD/NAD(P)-binding domain"/>
    <property type="match status" value="1"/>
</dbReference>
<dbReference type="Proteomes" id="UP001208771">
    <property type="component" value="Unassembled WGS sequence"/>
</dbReference>
<dbReference type="GO" id="GO:0016491">
    <property type="term" value="F:oxidoreductase activity"/>
    <property type="evidence" value="ECO:0007669"/>
    <property type="project" value="UniProtKB-KW"/>
</dbReference>
<feature type="domain" description="FAD dependent oxidoreductase" evidence="2">
    <location>
        <begin position="2"/>
        <end position="345"/>
    </location>
</feature>
<evidence type="ECO:0000256" key="1">
    <source>
        <dbReference type="ARBA" id="ARBA00023002"/>
    </source>
</evidence>
<dbReference type="AlphaFoldDB" id="A0AAE3MX71"/>
<dbReference type="InterPro" id="IPR036188">
    <property type="entry name" value="FAD/NAD-bd_sf"/>
</dbReference>
<dbReference type="GO" id="GO:0005737">
    <property type="term" value="C:cytoplasm"/>
    <property type="evidence" value="ECO:0007669"/>
    <property type="project" value="TreeGrafter"/>
</dbReference>
<gene>
    <name evidence="3" type="ORF">NOF55_06025</name>
</gene>
<dbReference type="PANTHER" id="PTHR13847:SF289">
    <property type="entry name" value="GLYCINE OXIDASE"/>
    <property type="match status" value="1"/>
</dbReference>
<dbReference type="EMBL" id="JANFPI010000002">
    <property type="protein sequence ID" value="MCX8996658.1"/>
    <property type="molecule type" value="Genomic_DNA"/>
</dbReference>